<dbReference type="Proteomes" id="UP000215914">
    <property type="component" value="Unassembled WGS sequence"/>
</dbReference>
<dbReference type="InterPro" id="IPR008972">
    <property type="entry name" value="Cupredoxin"/>
</dbReference>
<protein>
    <submittedName>
        <fullName evidence="4">Laccase</fullName>
        <ecNumber evidence="4">1.10.3.2</ecNumber>
    </submittedName>
</protein>
<dbReference type="InterPro" id="IPR045087">
    <property type="entry name" value="Cu-oxidase_fam"/>
</dbReference>
<evidence type="ECO:0000259" key="3">
    <source>
        <dbReference type="Pfam" id="PF07732"/>
    </source>
</evidence>
<dbReference type="Gramene" id="mRNA:HanXRQr2_Chr02g0054831">
    <property type="protein sequence ID" value="mRNA:HanXRQr2_Chr02g0054831"/>
    <property type="gene ID" value="HanXRQr2_Chr02g0054831"/>
</dbReference>
<reference evidence="4" key="1">
    <citation type="journal article" date="2017" name="Nature">
        <title>The sunflower genome provides insights into oil metabolism, flowering and Asterid evolution.</title>
        <authorList>
            <person name="Badouin H."/>
            <person name="Gouzy J."/>
            <person name="Grassa C.J."/>
            <person name="Murat F."/>
            <person name="Staton S.E."/>
            <person name="Cottret L."/>
            <person name="Lelandais-Briere C."/>
            <person name="Owens G.L."/>
            <person name="Carrere S."/>
            <person name="Mayjonade B."/>
            <person name="Legrand L."/>
            <person name="Gill N."/>
            <person name="Kane N.C."/>
            <person name="Bowers J.E."/>
            <person name="Hubner S."/>
            <person name="Bellec A."/>
            <person name="Berard A."/>
            <person name="Berges H."/>
            <person name="Blanchet N."/>
            <person name="Boniface M.C."/>
            <person name="Brunel D."/>
            <person name="Catrice O."/>
            <person name="Chaidir N."/>
            <person name="Claudel C."/>
            <person name="Donnadieu C."/>
            <person name="Faraut T."/>
            <person name="Fievet G."/>
            <person name="Helmstetter N."/>
            <person name="King M."/>
            <person name="Knapp S.J."/>
            <person name="Lai Z."/>
            <person name="Le Paslier M.C."/>
            <person name="Lippi Y."/>
            <person name="Lorenzon L."/>
            <person name="Mandel J.R."/>
            <person name="Marage G."/>
            <person name="Marchand G."/>
            <person name="Marquand E."/>
            <person name="Bret-Mestries E."/>
            <person name="Morien E."/>
            <person name="Nambeesan S."/>
            <person name="Nguyen T."/>
            <person name="Pegot-Espagnet P."/>
            <person name="Pouilly N."/>
            <person name="Raftis F."/>
            <person name="Sallet E."/>
            <person name="Schiex T."/>
            <person name="Thomas J."/>
            <person name="Vandecasteele C."/>
            <person name="Vares D."/>
            <person name="Vear F."/>
            <person name="Vautrin S."/>
            <person name="Crespi M."/>
            <person name="Mangin B."/>
            <person name="Burke J.M."/>
            <person name="Salse J."/>
            <person name="Munos S."/>
            <person name="Vincourt P."/>
            <person name="Rieseberg L.H."/>
            <person name="Langlade N.B."/>
        </authorList>
    </citation>
    <scope>NUCLEOTIDE SEQUENCE</scope>
    <source>
        <tissue evidence="4">Leaves</tissue>
    </source>
</reference>
<name>A0A9K3JMF1_HELAN</name>
<accession>A0A9K3JMF1</accession>
<dbReference type="Gene3D" id="2.60.40.420">
    <property type="entry name" value="Cupredoxins - blue copper proteins"/>
    <property type="match status" value="2"/>
</dbReference>
<dbReference type="Pfam" id="PF07732">
    <property type="entry name" value="Cu-oxidase_3"/>
    <property type="match status" value="1"/>
</dbReference>
<gene>
    <name evidence="4" type="ORF">HanXRQr2_Chr02g0054831</name>
</gene>
<dbReference type="PANTHER" id="PTHR11709">
    <property type="entry name" value="MULTI-COPPER OXIDASE"/>
    <property type="match status" value="1"/>
</dbReference>
<evidence type="ECO:0000313" key="5">
    <source>
        <dbReference type="Proteomes" id="UP000215914"/>
    </source>
</evidence>
<dbReference type="GO" id="GO:0005507">
    <property type="term" value="F:copper ion binding"/>
    <property type="evidence" value="ECO:0007669"/>
    <property type="project" value="InterPro"/>
</dbReference>
<feature type="domain" description="Plastocyanin-like" evidence="2">
    <location>
        <begin position="139"/>
        <end position="193"/>
    </location>
</feature>
<dbReference type="AlphaFoldDB" id="A0A9K3JMF1"/>
<feature type="domain" description="Plastocyanin-like" evidence="2">
    <location>
        <begin position="91"/>
        <end position="129"/>
    </location>
</feature>
<dbReference type="EC" id="1.10.3.2" evidence="4"/>
<proteinExistence type="inferred from homology"/>
<keyword evidence="4" id="KW-0560">Oxidoreductase</keyword>
<dbReference type="EMBL" id="MNCJ02000317">
    <property type="protein sequence ID" value="KAF5817592.1"/>
    <property type="molecule type" value="Genomic_DNA"/>
</dbReference>
<dbReference type="InterPro" id="IPR001117">
    <property type="entry name" value="Cu-oxidase_2nd"/>
</dbReference>
<reference evidence="4" key="2">
    <citation type="submission" date="2020-06" db="EMBL/GenBank/DDBJ databases">
        <title>Helianthus annuus Genome sequencing and assembly Release 2.</title>
        <authorList>
            <person name="Gouzy J."/>
            <person name="Langlade N."/>
            <person name="Munos S."/>
        </authorList>
    </citation>
    <scope>NUCLEOTIDE SEQUENCE</scope>
    <source>
        <tissue evidence="4">Leaves</tissue>
    </source>
</reference>
<comment type="caution">
    <text evidence="4">The sequence shown here is derived from an EMBL/GenBank/DDBJ whole genome shotgun (WGS) entry which is preliminary data.</text>
</comment>
<dbReference type="Pfam" id="PF00394">
    <property type="entry name" value="Cu-oxidase"/>
    <property type="match status" value="2"/>
</dbReference>
<organism evidence="4 5">
    <name type="scientific">Helianthus annuus</name>
    <name type="common">Common sunflower</name>
    <dbReference type="NCBI Taxonomy" id="4232"/>
    <lineage>
        <taxon>Eukaryota</taxon>
        <taxon>Viridiplantae</taxon>
        <taxon>Streptophyta</taxon>
        <taxon>Embryophyta</taxon>
        <taxon>Tracheophyta</taxon>
        <taxon>Spermatophyta</taxon>
        <taxon>Magnoliopsida</taxon>
        <taxon>eudicotyledons</taxon>
        <taxon>Gunneridae</taxon>
        <taxon>Pentapetalae</taxon>
        <taxon>asterids</taxon>
        <taxon>campanulids</taxon>
        <taxon>Asterales</taxon>
        <taxon>Asteraceae</taxon>
        <taxon>Asteroideae</taxon>
        <taxon>Heliantheae alliance</taxon>
        <taxon>Heliantheae</taxon>
        <taxon>Helianthus</taxon>
    </lineage>
</organism>
<dbReference type="SUPFAM" id="SSF49503">
    <property type="entry name" value="Cupredoxins"/>
    <property type="match status" value="2"/>
</dbReference>
<evidence type="ECO:0000256" key="1">
    <source>
        <dbReference type="ARBA" id="ARBA00010609"/>
    </source>
</evidence>
<evidence type="ECO:0000313" key="4">
    <source>
        <dbReference type="EMBL" id="KAF5817592.1"/>
    </source>
</evidence>
<feature type="domain" description="Plastocyanin-like" evidence="3">
    <location>
        <begin position="15"/>
        <end position="78"/>
    </location>
</feature>
<dbReference type="PANTHER" id="PTHR11709:SF463">
    <property type="entry name" value="L-ASCORBATE OXIDASE"/>
    <property type="match status" value="1"/>
</dbReference>
<dbReference type="GO" id="GO:0052716">
    <property type="term" value="F:hydroquinone:oxygen oxidoreductase activity"/>
    <property type="evidence" value="ECO:0007669"/>
    <property type="project" value="UniProtKB-EC"/>
</dbReference>
<sequence length="207" mass="22590">MLLISWMNLSSSHGMNGVKQRKTSWQDGVLGTNCPIPPGGQWTYHMQVKNQIGTFSYFASLGMHRAVGAFGGFNIQARPVIFVPYLKLVAEFTILVSDWWKSDHKTLRQRLDSGKTLPKPAGLLINGSPCATSFTGQAAHTLHESYESIDLHVGQSASFLVTLHSPAKGYYIVASTRFTKPVLTSTGILHYAGSTARPSLPFPIAPT</sequence>
<comment type="similarity">
    <text evidence="1">Belongs to the multicopper oxidase family.</text>
</comment>
<dbReference type="InterPro" id="IPR011707">
    <property type="entry name" value="Cu-oxidase-like_N"/>
</dbReference>
<evidence type="ECO:0000259" key="2">
    <source>
        <dbReference type="Pfam" id="PF00394"/>
    </source>
</evidence>
<keyword evidence="5" id="KW-1185">Reference proteome</keyword>